<sequence>MNEEKLLVDQADIDEHAIDLEALLQLGPMAPVSNPYRIYAALRRDDPVIETTDMMPADAPRSFLITRYADVRSTLKNDKVFSSDIVQRTMGIVMGPTVVGMDGKEHLKHRTLITPSMAPRVLRDGGFQETVRRTADRAIDVFISEGEADLHCDFCFQFPLAVFVSLLGLPADELGQVHQWGRDLCLVAHDPATGLLASEKLLNYLTPIVQAKREKPESDMIGTLVTAEIDGEQLSDFEVVSFLRLLVLAGAETTNHLLGTACFAMLNDPQLMERVRIDRTLVTPLINEAMRWESPISTVMREAAVDTKIAGVSIPAGASVLCHIGAANRDERQFTHPDLFDIDRADNEHISFGYGPHYCAGSHLAKLEAEVALNAILDRLHNLRVAPGGSSRMIGFSFRGPDSLPVIFDHAEASC</sequence>
<dbReference type="InterPro" id="IPR036396">
    <property type="entry name" value="Cyt_P450_sf"/>
</dbReference>
<dbReference type="InterPro" id="IPR002397">
    <property type="entry name" value="Cyt_P450_B"/>
</dbReference>
<dbReference type="InterPro" id="IPR017972">
    <property type="entry name" value="Cyt_P450_CS"/>
</dbReference>
<comment type="caution">
    <text evidence="3">The sequence shown here is derived from an EMBL/GenBank/DDBJ whole genome shotgun (WGS) entry which is preliminary data.</text>
</comment>
<keyword evidence="2" id="KW-0349">Heme</keyword>
<dbReference type="EMBL" id="SHNO01000001">
    <property type="protein sequence ID" value="MCX2976935.1"/>
    <property type="molecule type" value="Genomic_DNA"/>
</dbReference>
<keyword evidence="2" id="KW-0560">Oxidoreductase</keyword>
<dbReference type="RefSeq" id="WP_279248676.1">
    <property type="nucleotide sequence ID" value="NZ_SHNO01000001.1"/>
</dbReference>
<dbReference type="Proteomes" id="UP001143304">
    <property type="component" value="Unassembled WGS sequence"/>
</dbReference>
<keyword evidence="2" id="KW-0503">Monooxygenase</keyword>
<dbReference type="Gene3D" id="1.10.630.10">
    <property type="entry name" value="Cytochrome P450"/>
    <property type="match status" value="1"/>
</dbReference>
<name>A0ABT3T451_9GAMM</name>
<comment type="similarity">
    <text evidence="1 2">Belongs to the cytochrome P450 family.</text>
</comment>
<dbReference type="SUPFAM" id="SSF48264">
    <property type="entry name" value="Cytochrome P450"/>
    <property type="match status" value="1"/>
</dbReference>
<dbReference type="PROSITE" id="PS00086">
    <property type="entry name" value="CYTOCHROME_P450"/>
    <property type="match status" value="1"/>
</dbReference>
<dbReference type="Pfam" id="PF00067">
    <property type="entry name" value="p450"/>
    <property type="match status" value="1"/>
</dbReference>
<dbReference type="InterPro" id="IPR001128">
    <property type="entry name" value="Cyt_P450"/>
</dbReference>
<reference evidence="3" key="1">
    <citation type="submission" date="2019-02" db="EMBL/GenBank/DDBJ databases">
        <authorList>
            <person name="Li S.-H."/>
        </authorList>
    </citation>
    <scope>NUCLEOTIDE SEQUENCE</scope>
    <source>
        <strain evidence="3">IMCC11814</strain>
    </source>
</reference>
<evidence type="ECO:0000256" key="1">
    <source>
        <dbReference type="ARBA" id="ARBA00010617"/>
    </source>
</evidence>
<dbReference type="PRINTS" id="PR00359">
    <property type="entry name" value="BP450"/>
</dbReference>
<evidence type="ECO:0000313" key="3">
    <source>
        <dbReference type="EMBL" id="MCX2976935.1"/>
    </source>
</evidence>
<proteinExistence type="inferred from homology"/>
<gene>
    <name evidence="3" type="ORF">EYC82_06170</name>
</gene>
<organism evidence="3 4">
    <name type="scientific">Candidatus Marimicrobium litorale</name>
    <dbReference type="NCBI Taxonomy" id="2518991"/>
    <lineage>
        <taxon>Bacteria</taxon>
        <taxon>Pseudomonadati</taxon>
        <taxon>Pseudomonadota</taxon>
        <taxon>Gammaproteobacteria</taxon>
        <taxon>Cellvibrionales</taxon>
        <taxon>Halieaceae</taxon>
        <taxon>Marimicrobium</taxon>
    </lineage>
</organism>
<keyword evidence="2" id="KW-0408">Iron</keyword>
<keyword evidence="2" id="KW-0479">Metal-binding</keyword>
<evidence type="ECO:0000256" key="2">
    <source>
        <dbReference type="RuleBase" id="RU000461"/>
    </source>
</evidence>
<protein>
    <submittedName>
        <fullName evidence="3">Cytochrome P450</fullName>
    </submittedName>
</protein>
<accession>A0ABT3T451</accession>
<keyword evidence="4" id="KW-1185">Reference proteome</keyword>
<evidence type="ECO:0000313" key="4">
    <source>
        <dbReference type="Proteomes" id="UP001143304"/>
    </source>
</evidence>
<dbReference type="PANTHER" id="PTHR46696:SF3">
    <property type="entry name" value="PULCHERRIMINIC ACID SYNTHASE"/>
    <property type="match status" value="1"/>
</dbReference>
<dbReference type="PANTHER" id="PTHR46696">
    <property type="entry name" value="P450, PUTATIVE (EUROFUNG)-RELATED"/>
    <property type="match status" value="1"/>
</dbReference>